<feature type="compositionally biased region" description="Acidic residues" evidence="1">
    <location>
        <begin position="23"/>
        <end position="42"/>
    </location>
</feature>
<dbReference type="EMBL" id="JASPKY010000604">
    <property type="protein sequence ID" value="KAK9688139.1"/>
    <property type="molecule type" value="Genomic_DNA"/>
</dbReference>
<keyword evidence="3" id="KW-1185">Reference proteome</keyword>
<sequence length="110" mass="13503">MFKCVPHIVLNKFRYIFHKTQENEEVNEDDETREDNEEQDSDAEFRTQENEEVNEDDETREDNEEQDSDENCEQRLCDVNEKRKKRQIKTPGKFSDYELYCAYWNKDYVM</sequence>
<organism evidence="2 3">
    <name type="scientific">Popillia japonica</name>
    <name type="common">Japanese beetle</name>
    <dbReference type="NCBI Taxonomy" id="7064"/>
    <lineage>
        <taxon>Eukaryota</taxon>
        <taxon>Metazoa</taxon>
        <taxon>Ecdysozoa</taxon>
        <taxon>Arthropoda</taxon>
        <taxon>Hexapoda</taxon>
        <taxon>Insecta</taxon>
        <taxon>Pterygota</taxon>
        <taxon>Neoptera</taxon>
        <taxon>Endopterygota</taxon>
        <taxon>Coleoptera</taxon>
        <taxon>Polyphaga</taxon>
        <taxon>Scarabaeiformia</taxon>
        <taxon>Scarabaeidae</taxon>
        <taxon>Rutelinae</taxon>
        <taxon>Popillia</taxon>
    </lineage>
</organism>
<feature type="compositionally biased region" description="Acidic residues" evidence="1">
    <location>
        <begin position="50"/>
        <end position="71"/>
    </location>
</feature>
<reference evidence="2 3" key="1">
    <citation type="journal article" date="2024" name="BMC Genomics">
        <title>De novo assembly and annotation of Popillia japonica's genome with initial clues to its potential as an invasive pest.</title>
        <authorList>
            <person name="Cucini C."/>
            <person name="Boschi S."/>
            <person name="Funari R."/>
            <person name="Cardaioli E."/>
            <person name="Iannotti N."/>
            <person name="Marturano G."/>
            <person name="Paoli F."/>
            <person name="Bruttini M."/>
            <person name="Carapelli A."/>
            <person name="Frati F."/>
            <person name="Nardi F."/>
        </authorList>
    </citation>
    <scope>NUCLEOTIDE SEQUENCE [LARGE SCALE GENOMIC DNA]</scope>
    <source>
        <strain evidence="2">DMR45628</strain>
    </source>
</reference>
<evidence type="ECO:0000313" key="2">
    <source>
        <dbReference type="EMBL" id="KAK9688139.1"/>
    </source>
</evidence>
<dbReference type="AlphaFoldDB" id="A0AAW1IF93"/>
<comment type="caution">
    <text evidence="2">The sequence shown here is derived from an EMBL/GenBank/DDBJ whole genome shotgun (WGS) entry which is preliminary data.</text>
</comment>
<protein>
    <submittedName>
        <fullName evidence="2">Uncharacterized protein</fullName>
    </submittedName>
</protein>
<feature type="region of interest" description="Disordered" evidence="1">
    <location>
        <begin position="20"/>
        <end position="74"/>
    </location>
</feature>
<accession>A0AAW1IF93</accession>
<dbReference type="Proteomes" id="UP001458880">
    <property type="component" value="Unassembled WGS sequence"/>
</dbReference>
<name>A0AAW1IF93_POPJA</name>
<evidence type="ECO:0000313" key="3">
    <source>
        <dbReference type="Proteomes" id="UP001458880"/>
    </source>
</evidence>
<gene>
    <name evidence="2" type="ORF">QE152_g35754</name>
</gene>
<evidence type="ECO:0000256" key="1">
    <source>
        <dbReference type="SAM" id="MobiDB-lite"/>
    </source>
</evidence>
<proteinExistence type="predicted"/>